<dbReference type="GO" id="GO:0016787">
    <property type="term" value="F:hydrolase activity"/>
    <property type="evidence" value="ECO:0007669"/>
    <property type="project" value="UniProtKB-KW"/>
</dbReference>
<dbReference type="Gene3D" id="3.60.21.10">
    <property type="match status" value="1"/>
</dbReference>
<evidence type="ECO:0000313" key="4">
    <source>
        <dbReference type="Proteomes" id="UP000000495"/>
    </source>
</evidence>
<dbReference type="AlphaFoldDB" id="F8L019"/>
<dbReference type="InterPro" id="IPR029052">
    <property type="entry name" value="Metallo-depent_PP-like"/>
</dbReference>
<evidence type="ECO:0000259" key="2">
    <source>
        <dbReference type="Pfam" id="PF00149"/>
    </source>
</evidence>
<dbReference type="KEGG" id="puv:PUV_15840"/>
<reference evidence="3 4" key="2">
    <citation type="journal article" date="2011" name="Mol. Biol. Evol.">
        <title>Unity in variety--the pan-genome of the Chlamydiae.</title>
        <authorList>
            <person name="Collingro A."/>
            <person name="Tischler P."/>
            <person name="Weinmaier T."/>
            <person name="Penz T."/>
            <person name="Heinz E."/>
            <person name="Brunham R.C."/>
            <person name="Read T.D."/>
            <person name="Bavoil P.M."/>
            <person name="Sachse K."/>
            <person name="Kahane S."/>
            <person name="Friedman M.G."/>
            <person name="Rattei T."/>
            <person name="Myers G.S."/>
            <person name="Horn M."/>
        </authorList>
    </citation>
    <scope>NUCLEOTIDE SEQUENCE [LARGE SCALE GENOMIC DNA]</scope>
    <source>
        <strain evidence="4">UV7</strain>
    </source>
</reference>
<accession>F8L019</accession>
<dbReference type="EMBL" id="FR872580">
    <property type="protein sequence ID" value="CCB86534.1"/>
    <property type="molecule type" value="Genomic_DNA"/>
</dbReference>
<keyword evidence="1" id="KW-0378">Hydrolase</keyword>
<organism evidence="3 4">
    <name type="scientific">Parachlamydia acanthamoebae (strain UV7)</name>
    <dbReference type="NCBI Taxonomy" id="765952"/>
    <lineage>
        <taxon>Bacteria</taxon>
        <taxon>Pseudomonadati</taxon>
        <taxon>Chlamydiota</taxon>
        <taxon>Chlamydiia</taxon>
        <taxon>Parachlamydiales</taxon>
        <taxon>Parachlamydiaceae</taxon>
        <taxon>Parachlamydia</taxon>
    </lineage>
</organism>
<name>F8L019_PARAV</name>
<dbReference type="HOGENOM" id="CLU_026621_4_0_0"/>
<protein>
    <recommendedName>
        <fullName evidence="2">Calcineurin-like phosphoesterase domain-containing protein</fullName>
    </recommendedName>
</protein>
<gene>
    <name evidence="3" type="ordered locus">PUV_15840</name>
</gene>
<dbReference type="InterPro" id="IPR050535">
    <property type="entry name" value="DNA_Repair-Maintenance_Comp"/>
</dbReference>
<dbReference type="eggNOG" id="COG0420">
    <property type="taxonomic scope" value="Bacteria"/>
</dbReference>
<evidence type="ECO:0000256" key="1">
    <source>
        <dbReference type="ARBA" id="ARBA00022801"/>
    </source>
</evidence>
<dbReference type="CDD" id="cd00840">
    <property type="entry name" value="MPP_Mre11_N"/>
    <property type="match status" value="1"/>
</dbReference>
<keyword evidence="4" id="KW-1185">Reference proteome</keyword>
<dbReference type="SUPFAM" id="SSF56300">
    <property type="entry name" value="Metallo-dependent phosphatases"/>
    <property type="match status" value="1"/>
</dbReference>
<proteinExistence type="predicted"/>
<feature type="domain" description="Calcineurin-like phosphoesterase" evidence="2">
    <location>
        <begin position="6"/>
        <end position="205"/>
    </location>
</feature>
<evidence type="ECO:0000313" key="3">
    <source>
        <dbReference type="EMBL" id="CCB86534.1"/>
    </source>
</evidence>
<dbReference type="InterPro" id="IPR004843">
    <property type="entry name" value="Calcineurin-like_PHP"/>
</dbReference>
<dbReference type="Proteomes" id="UP000000495">
    <property type="component" value="Chromosome"/>
</dbReference>
<dbReference type="Pfam" id="PF00149">
    <property type="entry name" value="Metallophos"/>
    <property type="match status" value="1"/>
</dbReference>
<dbReference type="PANTHER" id="PTHR30337:SF7">
    <property type="entry name" value="PHOSPHOESTERASE"/>
    <property type="match status" value="1"/>
</dbReference>
<dbReference type="STRING" id="765952.PUV_15840"/>
<dbReference type="PANTHER" id="PTHR30337">
    <property type="entry name" value="COMPONENT OF ATP-DEPENDENT DSDNA EXONUCLEASE"/>
    <property type="match status" value="1"/>
</dbReference>
<reference key="1">
    <citation type="journal article" date="2011" name="Mol. Biol. Evol.">
        <title>Unity in variety -- the pan-genome of the Chlamydiae.</title>
        <authorList>
            <person name="Collingro A."/>
            <person name="Tischler P."/>
            <person name="Weinmaier T."/>
            <person name="Penz T."/>
            <person name="Heinz E."/>
            <person name="Brunham R.C."/>
            <person name="Read T.D."/>
            <person name="Bavoil P.M."/>
            <person name="Sachse K."/>
            <person name="Kahane S."/>
            <person name="Friedman M.G."/>
            <person name="Rattei T."/>
            <person name="Myers G.S.A."/>
            <person name="Horn M."/>
        </authorList>
    </citation>
    <scope>NUCLEOTIDE SEQUENCE</scope>
    <source>
        <strain>UV7</strain>
    </source>
</reference>
<sequence>MPNSVRLLCLADLHLGRSSPPLPEGLTATQFTSRAAWEAIVHYAVSPENKIDAVLLCGDAVDQDDLFFETFHVFEKGIRALIDAKIPLIAVTGNHDASVFRKLAQTISSPFFHLLGKDGKWESLLLTLNCRNIRFDGWSFPENHVSYNPLQRYHNDLPSISSTDPVIGLLHCDCPGTALSRYAPVKVQDFDGLPPLAWALGHIHKPTTLYQNPLVFYCGSPQGLDASENGDHGAHLLEILPNHEIKKNFISFAKIRWENIQLSISQTDIDNFEERLIREFSALHASFENHSPFLQAVGCRLTLIGSHSAYRQIPTLIEKMQNRVLFSINSVEYFIEHTQNYTQPSYDLKQLSELSDPAGLLAKQLLALENSLPDVQSILQMTRARLSSAQEKYAYFSQFEVSDEQIKAWLLQSGYQALDLLLSQKEKE</sequence>
<dbReference type="InterPro" id="IPR041796">
    <property type="entry name" value="Mre11_N"/>
</dbReference>